<sequence length="137" mass="15011">MPFYKTSELKTVTLASGSAGEFQPVAGDLMKASLVTFRREKGSVPHWHEKEEQFILVLEGRRYMLVGDEERVIGPGDLVHIPPGTLHSGRTIDEKALVFVVKSPAEDKSLGADQHFPSNAAEIAARLESKARELGAK</sequence>
<evidence type="ECO:0000259" key="1">
    <source>
        <dbReference type="Pfam" id="PF07883"/>
    </source>
</evidence>
<dbReference type="EMBL" id="JACQRX010000309">
    <property type="protein sequence ID" value="MBI4252209.1"/>
    <property type="molecule type" value="Genomic_DNA"/>
</dbReference>
<comment type="caution">
    <text evidence="2">The sequence shown here is derived from an EMBL/GenBank/DDBJ whole genome shotgun (WGS) entry which is preliminary data.</text>
</comment>
<feature type="domain" description="Cupin type-2" evidence="1">
    <location>
        <begin position="39"/>
        <end position="100"/>
    </location>
</feature>
<dbReference type="InterPro" id="IPR014710">
    <property type="entry name" value="RmlC-like_jellyroll"/>
</dbReference>
<name>A0A932ZTJ3_UNCTE</name>
<dbReference type="AlphaFoldDB" id="A0A932ZTJ3"/>
<proteinExistence type="predicted"/>
<dbReference type="InterPro" id="IPR052538">
    <property type="entry name" value="Flavonoid_dioxygenase-like"/>
</dbReference>
<dbReference type="PANTHER" id="PTHR43346:SF1">
    <property type="entry name" value="QUERCETIN 2,3-DIOXYGENASE-RELATED"/>
    <property type="match status" value="1"/>
</dbReference>
<dbReference type="Proteomes" id="UP000752292">
    <property type="component" value="Unassembled WGS sequence"/>
</dbReference>
<dbReference type="Pfam" id="PF07883">
    <property type="entry name" value="Cupin_2"/>
    <property type="match status" value="1"/>
</dbReference>
<accession>A0A932ZTJ3</accession>
<dbReference type="PANTHER" id="PTHR43346">
    <property type="entry name" value="LIGAND BINDING DOMAIN PROTEIN, PUTATIVE (AFU_ORTHOLOGUE AFUA_6G14370)-RELATED"/>
    <property type="match status" value="1"/>
</dbReference>
<dbReference type="InterPro" id="IPR011051">
    <property type="entry name" value="RmlC_Cupin_sf"/>
</dbReference>
<dbReference type="Gene3D" id="2.60.120.10">
    <property type="entry name" value="Jelly Rolls"/>
    <property type="match status" value="1"/>
</dbReference>
<gene>
    <name evidence="2" type="ORF">HY618_07090</name>
</gene>
<organism evidence="2 3">
    <name type="scientific">Tectimicrobiota bacterium</name>
    <dbReference type="NCBI Taxonomy" id="2528274"/>
    <lineage>
        <taxon>Bacteria</taxon>
        <taxon>Pseudomonadati</taxon>
        <taxon>Nitrospinota/Tectimicrobiota group</taxon>
        <taxon>Candidatus Tectimicrobiota</taxon>
    </lineage>
</organism>
<evidence type="ECO:0000313" key="3">
    <source>
        <dbReference type="Proteomes" id="UP000752292"/>
    </source>
</evidence>
<dbReference type="InterPro" id="IPR013096">
    <property type="entry name" value="Cupin_2"/>
</dbReference>
<dbReference type="SUPFAM" id="SSF51182">
    <property type="entry name" value="RmlC-like cupins"/>
    <property type="match status" value="1"/>
</dbReference>
<evidence type="ECO:0000313" key="2">
    <source>
        <dbReference type="EMBL" id="MBI4252209.1"/>
    </source>
</evidence>
<protein>
    <submittedName>
        <fullName evidence="2">Cupin domain-containing protein</fullName>
    </submittedName>
</protein>
<reference evidence="2" key="1">
    <citation type="submission" date="2020-07" db="EMBL/GenBank/DDBJ databases">
        <title>Huge and variable diversity of episymbiotic CPR bacteria and DPANN archaea in groundwater ecosystems.</title>
        <authorList>
            <person name="He C.Y."/>
            <person name="Keren R."/>
            <person name="Whittaker M."/>
            <person name="Farag I.F."/>
            <person name="Doudna J."/>
            <person name="Cate J.H.D."/>
            <person name="Banfield J.F."/>
        </authorList>
    </citation>
    <scope>NUCLEOTIDE SEQUENCE</scope>
    <source>
        <strain evidence="2">NC_groundwater_1370_Ag_S-0.2um_69_93</strain>
    </source>
</reference>